<keyword evidence="8" id="KW-1185">Reference proteome</keyword>
<evidence type="ECO:0000256" key="3">
    <source>
        <dbReference type="ARBA" id="ARBA00022525"/>
    </source>
</evidence>
<evidence type="ECO:0000256" key="6">
    <source>
        <dbReference type="SAM" id="SignalP"/>
    </source>
</evidence>
<dbReference type="AlphaFoldDB" id="A0AAQ3JY04"/>
<sequence>MSTSCFSLLILAALAVPSPIAVVAWRPWPHHFASSSNATTTSIVGGGASGAAAGLGTMKKYEGSSEFVKLRYHMGPVLTANITVHPIWYGSWSPKQKHILRAFLRSVSASAAPHPSVAAWWSTVRLYTDQTGANVSATVLLGAEHSDRRYSRGRALTRLDIQSVIHDAVNARRRPIPVNPRGGLYLVLTSADVAVQDFCVQVCGFHYFTFPAIVGHTLPYAWVGNSATQCPGSCAYPFAVPPFAAGLRKAERPPNGDVGVDGMVSVVAHELAEMASNPLVNAWYAGEDPSFPTEIADLCEGIYGTGGGGAYTGQLLVDGESGAAYNMHGVGGRKFLVQWIWHPYLSYCSGPNALDHQ</sequence>
<name>A0AAQ3JY04_9LILI</name>
<accession>A0AAQ3JY04</accession>
<evidence type="ECO:0000256" key="2">
    <source>
        <dbReference type="ARBA" id="ARBA00022523"/>
    </source>
</evidence>
<feature type="signal peptide" evidence="6">
    <location>
        <begin position="1"/>
        <end position="24"/>
    </location>
</feature>
<comment type="similarity">
    <text evidence="5">Belongs to the EXORDIUM family.</text>
</comment>
<protein>
    <recommendedName>
        <fullName evidence="9">EXORDIUM like 3</fullName>
    </recommendedName>
</protein>
<keyword evidence="3" id="KW-0964">Secreted</keyword>
<dbReference type="EMBL" id="CP136891">
    <property type="protein sequence ID" value="WOK98106.1"/>
    <property type="molecule type" value="Genomic_DNA"/>
</dbReference>
<gene>
    <name evidence="7" type="ORF">Cni_G06816</name>
</gene>
<dbReference type="Proteomes" id="UP001327560">
    <property type="component" value="Chromosome 2"/>
</dbReference>
<evidence type="ECO:0000313" key="8">
    <source>
        <dbReference type="Proteomes" id="UP001327560"/>
    </source>
</evidence>
<proteinExistence type="inferred from homology"/>
<keyword evidence="2" id="KW-0052">Apoplast</keyword>
<dbReference type="Pfam" id="PF04674">
    <property type="entry name" value="Phi_1"/>
    <property type="match status" value="1"/>
</dbReference>
<dbReference type="PANTHER" id="PTHR31279:SF7">
    <property type="entry name" value="PROTEIN EXORDIUM-LIKE 3"/>
    <property type="match status" value="1"/>
</dbReference>
<dbReference type="InterPro" id="IPR006766">
    <property type="entry name" value="EXORDIUM-like"/>
</dbReference>
<dbReference type="GO" id="GO:0048046">
    <property type="term" value="C:apoplast"/>
    <property type="evidence" value="ECO:0007669"/>
    <property type="project" value="UniProtKB-SubCell"/>
</dbReference>
<evidence type="ECO:0000256" key="5">
    <source>
        <dbReference type="ARBA" id="ARBA00023591"/>
    </source>
</evidence>
<evidence type="ECO:0000256" key="4">
    <source>
        <dbReference type="ARBA" id="ARBA00022729"/>
    </source>
</evidence>
<evidence type="ECO:0000313" key="7">
    <source>
        <dbReference type="EMBL" id="WOK98106.1"/>
    </source>
</evidence>
<feature type="chain" id="PRO_5042926731" description="EXORDIUM like 3" evidence="6">
    <location>
        <begin position="25"/>
        <end position="357"/>
    </location>
</feature>
<evidence type="ECO:0000256" key="1">
    <source>
        <dbReference type="ARBA" id="ARBA00004271"/>
    </source>
</evidence>
<reference evidence="7 8" key="1">
    <citation type="submission" date="2023-10" db="EMBL/GenBank/DDBJ databases">
        <title>Chromosome-scale genome assembly provides insights into flower coloration mechanisms of Canna indica.</title>
        <authorList>
            <person name="Li C."/>
        </authorList>
    </citation>
    <scope>NUCLEOTIDE SEQUENCE [LARGE SCALE GENOMIC DNA]</scope>
    <source>
        <tissue evidence="7">Flower</tissue>
    </source>
</reference>
<comment type="subcellular location">
    <subcellularLocation>
        <location evidence="1">Secreted</location>
        <location evidence="1">Extracellular space</location>
        <location evidence="1">Apoplast</location>
    </subcellularLocation>
</comment>
<keyword evidence="4 6" id="KW-0732">Signal</keyword>
<dbReference type="PANTHER" id="PTHR31279">
    <property type="entry name" value="PROTEIN EXORDIUM-LIKE 5"/>
    <property type="match status" value="1"/>
</dbReference>
<organism evidence="7 8">
    <name type="scientific">Canna indica</name>
    <name type="common">Indian-shot</name>
    <dbReference type="NCBI Taxonomy" id="4628"/>
    <lineage>
        <taxon>Eukaryota</taxon>
        <taxon>Viridiplantae</taxon>
        <taxon>Streptophyta</taxon>
        <taxon>Embryophyta</taxon>
        <taxon>Tracheophyta</taxon>
        <taxon>Spermatophyta</taxon>
        <taxon>Magnoliopsida</taxon>
        <taxon>Liliopsida</taxon>
        <taxon>Zingiberales</taxon>
        <taxon>Cannaceae</taxon>
        <taxon>Canna</taxon>
    </lineage>
</organism>
<evidence type="ECO:0008006" key="9">
    <source>
        <dbReference type="Google" id="ProtNLM"/>
    </source>
</evidence>